<dbReference type="Pfam" id="PF02894">
    <property type="entry name" value="GFO_IDH_MocA_C"/>
    <property type="match status" value="1"/>
</dbReference>
<dbReference type="SUPFAM" id="SSF51735">
    <property type="entry name" value="NAD(P)-binding Rossmann-fold domains"/>
    <property type="match status" value="1"/>
</dbReference>
<keyword evidence="4" id="KW-1185">Reference proteome</keyword>
<dbReference type="Gene3D" id="3.30.360.10">
    <property type="entry name" value="Dihydrodipicolinate Reductase, domain 2"/>
    <property type="match status" value="1"/>
</dbReference>
<dbReference type="PANTHER" id="PTHR43708:SF7">
    <property type="entry name" value="OXIDOREDUCTASE"/>
    <property type="match status" value="1"/>
</dbReference>
<evidence type="ECO:0000313" key="4">
    <source>
        <dbReference type="Proteomes" id="UP000219452"/>
    </source>
</evidence>
<dbReference type="Pfam" id="PF01408">
    <property type="entry name" value="GFO_IDH_MocA"/>
    <property type="match status" value="1"/>
</dbReference>
<feature type="domain" description="Gfo/Idh/MocA-like oxidoreductase N-terminal" evidence="1">
    <location>
        <begin position="7"/>
        <end position="121"/>
    </location>
</feature>
<dbReference type="RefSeq" id="WP_097129714.1">
    <property type="nucleotide sequence ID" value="NZ_OCNH01000005.1"/>
</dbReference>
<dbReference type="PANTHER" id="PTHR43708">
    <property type="entry name" value="CONSERVED EXPRESSED OXIDOREDUCTASE (EUROFUNG)"/>
    <property type="match status" value="1"/>
</dbReference>
<dbReference type="InterPro" id="IPR036291">
    <property type="entry name" value="NAD(P)-bd_dom_sf"/>
</dbReference>
<dbReference type="GO" id="GO:0000166">
    <property type="term" value="F:nucleotide binding"/>
    <property type="evidence" value="ECO:0007669"/>
    <property type="project" value="InterPro"/>
</dbReference>
<name>A0A286GKX1_9BACT</name>
<protein>
    <submittedName>
        <fullName evidence="3">Scyllo-inositol 2-dehydrogenase (NADP+)</fullName>
    </submittedName>
</protein>
<dbReference type="OrthoDB" id="9815825at2"/>
<reference evidence="4" key="1">
    <citation type="submission" date="2017-09" db="EMBL/GenBank/DDBJ databases">
        <authorList>
            <person name="Varghese N."/>
            <person name="Submissions S."/>
        </authorList>
    </citation>
    <scope>NUCLEOTIDE SEQUENCE [LARGE SCALE GENOMIC DNA]</scope>
    <source>
        <strain evidence="4">DSM 29961</strain>
    </source>
</reference>
<feature type="domain" description="Gfo/Idh/MocA-like oxidoreductase C-terminal" evidence="2">
    <location>
        <begin position="136"/>
        <end position="345"/>
    </location>
</feature>
<dbReference type="InterPro" id="IPR004104">
    <property type="entry name" value="Gfo/Idh/MocA-like_OxRdtase_C"/>
</dbReference>
<gene>
    <name evidence="3" type="ORF">SAMN06269250_5178</name>
</gene>
<evidence type="ECO:0000259" key="2">
    <source>
        <dbReference type="Pfam" id="PF02894"/>
    </source>
</evidence>
<dbReference type="EMBL" id="OCNH01000005">
    <property type="protein sequence ID" value="SOD96181.1"/>
    <property type="molecule type" value="Genomic_DNA"/>
</dbReference>
<proteinExistence type="predicted"/>
<dbReference type="Gene3D" id="3.40.50.720">
    <property type="entry name" value="NAD(P)-binding Rossmann-like Domain"/>
    <property type="match status" value="1"/>
</dbReference>
<accession>A0A286GKX1</accession>
<dbReference type="AlphaFoldDB" id="A0A286GKX1"/>
<organism evidence="3 4">
    <name type="scientific">Spirosoma fluviale</name>
    <dbReference type="NCBI Taxonomy" id="1597977"/>
    <lineage>
        <taxon>Bacteria</taxon>
        <taxon>Pseudomonadati</taxon>
        <taxon>Bacteroidota</taxon>
        <taxon>Cytophagia</taxon>
        <taxon>Cytophagales</taxon>
        <taxon>Cytophagaceae</taxon>
        <taxon>Spirosoma</taxon>
    </lineage>
</organism>
<dbReference type="InterPro" id="IPR051317">
    <property type="entry name" value="Gfo/Idh/MocA_oxidoreduct"/>
</dbReference>
<sequence length="347" mass="38887">MISQQKITVGLVGFGLSGRYFHAPFLSTHPGFELRKVVTSRPDEVATFDPGLSTVSTADELFADDSIQLIFICSPNETHFQYAKAALEHNKHVVVEKPFATNESETDQLLELAEKRGLMATAYQNRRWDSDFLTVKQLIDESRLGDVLDYEARYDRLMPVDSRNQSWKEQPGEGRGSLYNLGPHLIDQALQLFGKPESVSAEVRIVRPNSRIEDLFTIRLGYTGKQVTLKSSLMMHQNQLRFSVHGTAGSFVKGGLDVQEEELRKNRLPNEPSFGYEPTDRWGTLTANGQSEQIESLVGTYGAFYEGLHASLVDGAEPMVKPHEIRQIARVIALAQQSSLEGRTLPF</sequence>
<dbReference type="Proteomes" id="UP000219452">
    <property type="component" value="Unassembled WGS sequence"/>
</dbReference>
<evidence type="ECO:0000313" key="3">
    <source>
        <dbReference type="EMBL" id="SOD96181.1"/>
    </source>
</evidence>
<evidence type="ECO:0000259" key="1">
    <source>
        <dbReference type="Pfam" id="PF01408"/>
    </source>
</evidence>
<dbReference type="InterPro" id="IPR000683">
    <property type="entry name" value="Gfo/Idh/MocA-like_OxRdtase_N"/>
</dbReference>